<sequence>MMFTGIDYVSRWMEIDESMTFEESFKRLAEKRHHSVQNVRQIGWIHVGAVYMLSVNNEVDLFGYNDIKGVFNDMIQKRVGVPRDAQF</sequence>
<dbReference type="EMBL" id="WUAV01000004">
    <property type="protein sequence ID" value="KAF1759704.1"/>
    <property type="molecule type" value="Genomic_DNA"/>
</dbReference>
<reference evidence="1 2" key="1">
    <citation type="submission" date="2019-12" db="EMBL/GenBank/DDBJ databases">
        <title>Chromosome-level assembly of the Caenorhabditis remanei genome.</title>
        <authorList>
            <person name="Teterina A.A."/>
            <person name="Willis J.H."/>
            <person name="Phillips P.C."/>
        </authorList>
    </citation>
    <scope>NUCLEOTIDE SEQUENCE [LARGE SCALE GENOMIC DNA]</scope>
    <source>
        <strain evidence="1 2">PX506</strain>
        <tissue evidence="1">Whole organism</tissue>
    </source>
</reference>
<dbReference type="RefSeq" id="XP_053586136.1">
    <property type="nucleotide sequence ID" value="XM_053731364.1"/>
</dbReference>
<gene>
    <name evidence="1" type="ORF">GCK72_016171</name>
</gene>
<dbReference type="AlphaFoldDB" id="A0A6A5GYU7"/>
<comment type="caution">
    <text evidence="1">The sequence shown here is derived from an EMBL/GenBank/DDBJ whole genome shotgun (WGS) entry which is preliminary data.</text>
</comment>
<proteinExistence type="predicted"/>
<dbReference type="InterPro" id="IPR029021">
    <property type="entry name" value="Prot-tyrosine_phosphatase-like"/>
</dbReference>
<evidence type="ECO:0000313" key="2">
    <source>
        <dbReference type="Proteomes" id="UP000483820"/>
    </source>
</evidence>
<dbReference type="SUPFAM" id="SSF52799">
    <property type="entry name" value="(Phosphotyrosine protein) phosphatases II"/>
    <property type="match status" value="1"/>
</dbReference>
<dbReference type="Proteomes" id="UP000483820">
    <property type="component" value="Chromosome IV"/>
</dbReference>
<protein>
    <submittedName>
        <fullName evidence="1">Uncharacterized protein</fullName>
    </submittedName>
</protein>
<dbReference type="GeneID" id="78776271"/>
<dbReference type="KEGG" id="crq:GCK72_016171"/>
<name>A0A6A5GYU7_CAERE</name>
<organism evidence="1 2">
    <name type="scientific">Caenorhabditis remanei</name>
    <name type="common">Caenorhabditis vulgaris</name>
    <dbReference type="NCBI Taxonomy" id="31234"/>
    <lineage>
        <taxon>Eukaryota</taxon>
        <taxon>Metazoa</taxon>
        <taxon>Ecdysozoa</taxon>
        <taxon>Nematoda</taxon>
        <taxon>Chromadorea</taxon>
        <taxon>Rhabditida</taxon>
        <taxon>Rhabditina</taxon>
        <taxon>Rhabditomorpha</taxon>
        <taxon>Rhabditoidea</taxon>
        <taxon>Rhabditidae</taxon>
        <taxon>Peloderinae</taxon>
        <taxon>Caenorhabditis</taxon>
    </lineage>
</organism>
<dbReference type="CTD" id="78776271"/>
<accession>A0A6A5GYU7</accession>
<evidence type="ECO:0000313" key="1">
    <source>
        <dbReference type="EMBL" id="KAF1759704.1"/>
    </source>
</evidence>